<dbReference type="SUPFAM" id="SSF51261">
    <property type="entry name" value="Duplicated hybrid motif"/>
    <property type="match status" value="1"/>
</dbReference>
<keyword evidence="4" id="KW-1185">Reference proteome</keyword>
<dbReference type="InterPro" id="IPR050570">
    <property type="entry name" value="Cell_wall_metabolism_enzyme"/>
</dbReference>
<evidence type="ECO:0000259" key="2">
    <source>
        <dbReference type="Pfam" id="PF01551"/>
    </source>
</evidence>
<dbReference type="Gene3D" id="2.70.70.10">
    <property type="entry name" value="Glucose Permease (Domain IIA)"/>
    <property type="match status" value="1"/>
</dbReference>
<evidence type="ECO:0000313" key="3">
    <source>
        <dbReference type="EMBL" id="MBM6400422.1"/>
    </source>
</evidence>
<feature type="domain" description="M23ase beta-sheet core" evidence="2">
    <location>
        <begin position="88"/>
        <end position="183"/>
    </location>
</feature>
<dbReference type="PANTHER" id="PTHR21666:SF289">
    <property type="entry name" value="L-ALA--D-GLU ENDOPEPTIDASE"/>
    <property type="match status" value="1"/>
</dbReference>
<dbReference type="RefSeq" id="WP_204130886.1">
    <property type="nucleotide sequence ID" value="NZ_JAFDVD010000008.1"/>
</dbReference>
<gene>
    <name evidence="3" type="ORF">JQN70_08505</name>
</gene>
<keyword evidence="1" id="KW-0732">Signal</keyword>
<accession>A0ABS2CKL0</accession>
<dbReference type="PANTHER" id="PTHR21666">
    <property type="entry name" value="PEPTIDASE-RELATED"/>
    <property type="match status" value="1"/>
</dbReference>
<evidence type="ECO:0000313" key="4">
    <source>
        <dbReference type="Proteomes" id="UP001430172"/>
    </source>
</evidence>
<dbReference type="InterPro" id="IPR016047">
    <property type="entry name" value="M23ase_b-sheet_dom"/>
</dbReference>
<dbReference type="EMBL" id="JAFDVD010000008">
    <property type="protein sequence ID" value="MBM6400422.1"/>
    <property type="molecule type" value="Genomic_DNA"/>
</dbReference>
<dbReference type="CDD" id="cd12797">
    <property type="entry name" value="M23_peptidase"/>
    <property type="match status" value="1"/>
</dbReference>
<evidence type="ECO:0000256" key="1">
    <source>
        <dbReference type="ARBA" id="ARBA00022729"/>
    </source>
</evidence>
<name>A0ABS2CKL0_9MICO</name>
<proteinExistence type="predicted"/>
<reference evidence="3" key="1">
    <citation type="submission" date="2021-02" db="EMBL/GenBank/DDBJ databases">
        <title>Phycicoccus sp. MQZ13P-5T, whole genome shotgun sequence.</title>
        <authorList>
            <person name="Tuo L."/>
        </authorList>
    </citation>
    <scope>NUCLEOTIDE SEQUENCE</scope>
    <source>
        <strain evidence="3">MQZ13P-5</strain>
    </source>
</reference>
<dbReference type="Proteomes" id="UP001430172">
    <property type="component" value="Unassembled WGS sequence"/>
</dbReference>
<dbReference type="InterPro" id="IPR011055">
    <property type="entry name" value="Dup_hybrid_motif"/>
</dbReference>
<protein>
    <submittedName>
        <fullName evidence="3">M23 family metallopeptidase</fullName>
    </submittedName>
</protein>
<comment type="caution">
    <text evidence="3">The sequence shown here is derived from an EMBL/GenBank/DDBJ whole genome shotgun (WGS) entry which is preliminary data.</text>
</comment>
<dbReference type="Pfam" id="PF01551">
    <property type="entry name" value="Peptidase_M23"/>
    <property type="match status" value="1"/>
</dbReference>
<sequence>MTGPRLLPALAALAAVGLAGPWVALDARGSGGGLLLAGPAAPSAAAPRAGPGWSRPPPSPAARWRWPLAPVPRVVRPFDAPLSSWGRGHRGLDLAAAPGAVVRAVEAGTVTHAGVVAGRGTVTVTHSDGLRSTYEPVAASVGAGTAVAAGDVLGTLERSAGSHCGSAACLHLGARRGVGYLDPLPLLTGGGRVRLLPTGPGP</sequence>
<organism evidence="3 4">
    <name type="scientific">Phycicoccus sonneratiae</name>
    <dbReference type="NCBI Taxonomy" id="2807628"/>
    <lineage>
        <taxon>Bacteria</taxon>
        <taxon>Bacillati</taxon>
        <taxon>Actinomycetota</taxon>
        <taxon>Actinomycetes</taxon>
        <taxon>Micrococcales</taxon>
        <taxon>Intrasporangiaceae</taxon>
        <taxon>Phycicoccus</taxon>
    </lineage>
</organism>